<dbReference type="OrthoDB" id="4158087at2759"/>
<reference evidence="2 3" key="1">
    <citation type="submission" date="2016-03" db="EMBL/GenBank/DDBJ databases">
        <authorList>
            <person name="Ploux O."/>
        </authorList>
    </citation>
    <scope>NUCLEOTIDE SEQUENCE [LARGE SCALE GENOMIC DNA]</scope>
    <source>
        <strain evidence="2 3">UAMH 11012</strain>
    </source>
</reference>
<protein>
    <submittedName>
        <fullName evidence="2">Uncharacterized protein</fullName>
    </submittedName>
</protein>
<dbReference type="Proteomes" id="UP000184330">
    <property type="component" value="Unassembled WGS sequence"/>
</dbReference>
<dbReference type="AlphaFoldDB" id="A0A1L7WX78"/>
<proteinExistence type="predicted"/>
<dbReference type="EMBL" id="FJOG01000009">
    <property type="protein sequence ID" value="CZR57369.1"/>
    <property type="molecule type" value="Genomic_DNA"/>
</dbReference>
<sequence length="328" mass="35780">MMLVINYSGEPVKESHGSTSSATDEDGQQSTGSQSGQAPSLGFVMVDEPMLPPSQEYRQACIQGPCTSAFYYSISPNRDTVTPGIADHTTNRPEDGYVAGHGQLQTRWTKAADAISRDVSSSTSTPGSHNTFDRWVFETTDEYFALKTETIKWINARLENVGLGTSDATIGSIVLLVNYEIARGNLLESIKHIDGLGRISPAPNAGRLDMVVAIMVDTEARFISSALPSLLPRNMLGQRPPQSFPDSPLCYSDTLKHILEGTNFCEDSARILESMHAYQISPFQKKNHSSTPISRIYSTLTHLIYGPTTSFESSTSHLSSTAESSNHH</sequence>
<organism evidence="2 3">
    <name type="scientific">Phialocephala subalpina</name>
    <dbReference type="NCBI Taxonomy" id="576137"/>
    <lineage>
        <taxon>Eukaryota</taxon>
        <taxon>Fungi</taxon>
        <taxon>Dikarya</taxon>
        <taxon>Ascomycota</taxon>
        <taxon>Pezizomycotina</taxon>
        <taxon>Leotiomycetes</taxon>
        <taxon>Helotiales</taxon>
        <taxon>Mollisiaceae</taxon>
        <taxon>Phialocephala</taxon>
        <taxon>Phialocephala fortinii species complex</taxon>
    </lineage>
</organism>
<gene>
    <name evidence="2" type="ORF">PAC_07258</name>
</gene>
<feature type="region of interest" description="Disordered" evidence="1">
    <location>
        <begin position="1"/>
        <end position="40"/>
    </location>
</feature>
<name>A0A1L7WX78_9HELO</name>
<accession>A0A1L7WX78</accession>
<keyword evidence="3" id="KW-1185">Reference proteome</keyword>
<feature type="compositionally biased region" description="Low complexity" evidence="1">
    <location>
        <begin position="28"/>
        <end position="37"/>
    </location>
</feature>
<evidence type="ECO:0000256" key="1">
    <source>
        <dbReference type="SAM" id="MobiDB-lite"/>
    </source>
</evidence>
<evidence type="ECO:0000313" key="3">
    <source>
        <dbReference type="Proteomes" id="UP000184330"/>
    </source>
</evidence>
<evidence type="ECO:0000313" key="2">
    <source>
        <dbReference type="EMBL" id="CZR57369.1"/>
    </source>
</evidence>